<evidence type="ECO:0000313" key="1">
    <source>
        <dbReference type="EMBL" id="AYD80942.1"/>
    </source>
</evidence>
<dbReference type="Proteomes" id="UP000281415">
    <property type="component" value="Segment"/>
</dbReference>
<reference evidence="2" key="1">
    <citation type="submission" date="2018-08" db="EMBL/GenBank/DDBJ databases">
        <authorList>
            <person name="Showalter R."/>
            <person name="Adat I."/>
            <person name="Raab R."/>
            <person name="Temple L."/>
        </authorList>
    </citation>
    <scope>NUCLEOTIDE SEQUENCE [LARGE SCALE GENOMIC DNA]</scope>
</reference>
<accession>A0A386K869</accession>
<protein>
    <submittedName>
        <fullName evidence="1">Uncharacterized protein</fullName>
    </submittedName>
</protein>
<dbReference type="EMBL" id="MH752385">
    <property type="protein sequence ID" value="AYD80942.1"/>
    <property type="molecule type" value="Genomic_DNA"/>
</dbReference>
<keyword evidence="2" id="KW-1185">Reference proteome</keyword>
<evidence type="ECO:0000313" key="2">
    <source>
        <dbReference type="Proteomes" id="UP000281415"/>
    </source>
</evidence>
<gene>
    <name evidence="1" type="ORF">Ray17_41</name>
</gene>
<organism evidence="1 2">
    <name type="scientific">Bacillus phage Ray17</name>
    <dbReference type="NCBI Taxonomy" id="2315627"/>
    <lineage>
        <taxon>Viruses</taxon>
        <taxon>Duplodnaviria</taxon>
        <taxon>Heunggongvirae</taxon>
        <taxon>Uroviricota</taxon>
        <taxon>Caudoviricetes</taxon>
        <taxon>Trautnerviridae</taxon>
        <taxon>Polsinellivirinae</taxon>
        <taxon>Splendidredvirus</taxon>
        <taxon>Splendidredvirus ray17</taxon>
    </lineage>
</organism>
<sequence length="126" mass="13344">MKGLVKMAKVESMSVKEFMNRGKTNVVVSPGDPKPPKIRTFTKAALPVMVLLPKTAFAAGIDGTFGNVHGAIMNAFDAGVVLVIIFSGAAWGLGNRSQAIEILIGVCCGYILARHAVDVRDFLKGI</sequence>
<proteinExistence type="predicted"/>
<name>A0A386K869_9CAUD</name>